<dbReference type="Proteomes" id="UP000267096">
    <property type="component" value="Unassembled WGS sequence"/>
</dbReference>
<dbReference type="Pfam" id="PF08703">
    <property type="entry name" value="PLC-beta_C"/>
    <property type="match status" value="1"/>
</dbReference>
<feature type="region of interest" description="Disordered" evidence="2">
    <location>
        <begin position="27"/>
        <end position="93"/>
    </location>
</feature>
<feature type="domain" description="Phospholipase C-beta C-terminal" evidence="3">
    <location>
        <begin position="2"/>
        <end position="232"/>
    </location>
</feature>
<evidence type="ECO:0000256" key="2">
    <source>
        <dbReference type="SAM" id="MobiDB-lite"/>
    </source>
</evidence>
<dbReference type="GO" id="GO:0005509">
    <property type="term" value="F:calcium ion binding"/>
    <property type="evidence" value="ECO:0007669"/>
    <property type="project" value="InterPro"/>
</dbReference>
<sequence>MINVAELKKDKCFIKLIKKLQKDMDELKKRHQKQRDSIQKQQQSNVEKLMCDSHKQSKKRTVTGTASNHSRHQTLSNRQSDPSNISPNMANSHKMRSLVMTQTDEWSAMVRRHETECYELRRTHIREEFDLLNKLLLEAQKQQMNALKLRLETENKELKQTQTKKSMDDARAIQQDKSIKTKAEKDRRVKEMNEKNLKMFFEERKRLAIKSQKHEEQLSKRHQEQCEALEKDAVKVWRINRDS</sequence>
<name>A0A0M3J4V9_ANISI</name>
<dbReference type="InterPro" id="IPR014815">
    <property type="entry name" value="PLC-beta_C"/>
</dbReference>
<evidence type="ECO:0000256" key="1">
    <source>
        <dbReference type="SAM" id="Coils"/>
    </source>
</evidence>
<dbReference type="Gene3D" id="1.20.1230.10">
    <property type="entry name" value="Phospholipase C beta, distal C-terminal domain"/>
    <property type="match status" value="1"/>
</dbReference>
<feature type="coiled-coil region" evidence="1">
    <location>
        <begin position="132"/>
        <end position="164"/>
    </location>
</feature>
<dbReference type="GO" id="GO:0004435">
    <property type="term" value="F:phosphatidylinositol-4,5-bisphosphate phospholipase C activity"/>
    <property type="evidence" value="ECO:0007669"/>
    <property type="project" value="InterPro"/>
</dbReference>
<evidence type="ECO:0000313" key="5">
    <source>
        <dbReference type="Proteomes" id="UP000267096"/>
    </source>
</evidence>
<organism evidence="6">
    <name type="scientific">Anisakis simplex</name>
    <name type="common">Herring worm</name>
    <dbReference type="NCBI Taxonomy" id="6269"/>
    <lineage>
        <taxon>Eukaryota</taxon>
        <taxon>Metazoa</taxon>
        <taxon>Ecdysozoa</taxon>
        <taxon>Nematoda</taxon>
        <taxon>Chromadorea</taxon>
        <taxon>Rhabditida</taxon>
        <taxon>Spirurina</taxon>
        <taxon>Ascaridomorpha</taxon>
        <taxon>Ascaridoidea</taxon>
        <taxon>Anisakidae</taxon>
        <taxon>Anisakis</taxon>
        <taxon>Anisakis simplex complex</taxon>
    </lineage>
</organism>
<dbReference type="EMBL" id="UYRR01003264">
    <property type="protein sequence ID" value="VDK19971.1"/>
    <property type="molecule type" value="Genomic_DNA"/>
</dbReference>
<keyword evidence="1" id="KW-0175">Coiled coil</keyword>
<keyword evidence="5" id="KW-1185">Reference proteome</keyword>
<dbReference type="InterPro" id="IPR042531">
    <property type="entry name" value="PLC-beta_C_sf"/>
</dbReference>
<dbReference type="WBParaSite" id="ASIM_0000258201-mRNA-1">
    <property type="protein sequence ID" value="ASIM_0000258201-mRNA-1"/>
    <property type="gene ID" value="ASIM_0000258201"/>
</dbReference>
<protein>
    <submittedName>
        <fullName evidence="6">Flagellar FliJ protein</fullName>
    </submittedName>
</protein>
<dbReference type="GO" id="GO:0016042">
    <property type="term" value="P:lipid catabolic process"/>
    <property type="evidence" value="ECO:0007669"/>
    <property type="project" value="InterPro"/>
</dbReference>
<gene>
    <name evidence="4" type="ORF">ASIM_LOCUS2442</name>
</gene>
<feature type="compositionally biased region" description="Basic and acidic residues" evidence="2">
    <location>
        <begin position="27"/>
        <end position="38"/>
    </location>
</feature>
<reference evidence="4 5" key="2">
    <citation type="submission" date="2018-11" db="EMBL/GenBank/DDBJ databases">
        <authorList>
            <consortium name="Pathogen Informatics"/>
        </authorList>
    </citation>
    <scope>NUCLEOTIDE SEQUENCE [LARGE SCALE GENOMIC DNA]</scope>
</reference>
<dbReference type="SUPFAM" id="SSF69989">
    <property type="entry name" value="C-terminal domain of PLC-beta"/>
    <property type="match status" value="1"/>
</dbReference>
<dbReference type="OrthoDB" id="269822at2759"/>
<proteinExistence type="predicted"/>
<dbReference type="AlphaFoldDB" id="A0A0M3J4V9"/>
<feature type="compositionally biased region" description="Polar residues" evidence="2">
    <location>
        <begin position="62"/>
        <end position="91"/>
    </location>
</feature>
<evidence type="ECO:0000259" key="3">
    <source>
        <dbReference type="Pfam" id="PF08703"/>
    </source>
</evidence>
<reference evidence="6" key="1">
    <citation type="submission" date="2017-02" db="UniProtKB">
        <authorList>
            <consortium name="WormBaseParasite"/>
        </authorList>
    </citation>
    <scope>IDENTIFICATION</scope>
</reference>
<evidence type="ECO:0000313" key="6">
    <source>
        <dbReference type="WBParaSite" id="ASIM_0000258201-mRNA-1"/>
    </source>
</evidence>
<accession>A0A0M3J4V9</accession>
<evidence type="ECO:0000313" key="4">
    <source>
        <dbReference type="EMBL" id="VDK19971.1"/>
    </source>
</evidence>